<gene>
    <name evidence="1" type="ORF">NCTC1659_02197</name>
</gene>
<protein>
    <submittedName>
        <fullName evidence="1">Anti-repressor protein</fullName>
    </submittedName>
</protein>
<evidence type="ECO:0000313" key="1">
    <source>
        <dbReference type="EMBL" id="STO60895.1"/>
    </source>
</evidence>
<organism evidence="1 2">
    <name type="scientific">Canicola haemoglobinophilus</name>
    <dbReference type="NCBI Taxonomy" id="733"/>
    <lineage>
        <taxon>Bacteria</taxon>
        <taxon>Pseudomonadati</taxon>
        <taxon>Pseudomonadota</taxon>
        <taxon>Gammaproteobacteria</taxon>
        <taxon>Pasteurellales</taxon>
        <taxon>Pasteurellaceae</taxon>
        <taxon>Canicola</taxon>
    </lineage>
</organism>
<proteinExistence type="predicted"/>
<dbReference type="Proteomes" id="UP000254329">
    <property type="component" value="Unassembled WGS sequence"/>
</dbReference>
<reference evidence="1 2" key="1">
    <citation type="submission" date="2018-06" db="EMBL/GenBank/DDBJ databases">
        <authorList>
            <consortium name="Pathogen Informatics"/>
            <person name="Doyle S."/>
        </authorList>
    </citation>
    <scope>NUCLEOTIDE SEQUENCE [LARGE SCALE GENOMIC DNA]</scope>
    <source>
        <strain evidence="1 2">NCTC1659</strain>
    </source>
</reference>
<dbReference type="RefSeq" id="WP_078218565.1">
    <property type="nucleotide sequence ID" value="NZ_MUXZ01000018.1"/>
</dbReference>
<accession>A0A377HWP8</accession>
<keyword evidence="2" id="KW-1185">Reference proteome</keyword>
<sequence>MNITHWKKAHKVQGDARNALNAEQLERLEYLETADRFLLDMNITSFYQRKNQLGEMLKGLQ</sequence>
<evidence type="ECO:0000313" key="2">
    <source>
        <dbReference type="Proteomes" id="UP000254329"/>
    </source>
</evidence>
<dbReference type="AlphaFoldDB" id="A0A377HWP8"/>
<dbReference type="EMBL" id="UGHF01000001">
    <property type="protein sequence ID" value="STO60895.1"/>
    <property type="molecule type" value="Genomic_DNA"/>
</dbReference>
<name>A0A377HWP8_9PAST</name>